<feature type="non-terminal residue" evidence="2">
    <location>
        <position position="1"/>
    </location>
</feature>
<proteinExistence type="predicted"/>
<dbReference type="EMBL" id="BEZZ01002180">
    <property type="protein sequence ID" value="GCC21347.1"/>
    <property type="molecule type" value="Genomic_DNA"/>
</dbReference>
<comment type="caution">
    <text evidence="2">The sequence shown here is derived from an EMBL/GenBank/DDBJ whole genome shotgun (WGS) entry which is preliminary data.</text>
</comment>
<evidence type="ECO:0000256" key="1">
    <source>
        <dbReference type="SAM" id="MobiDB-lite"/>
    </source>
</evidence>
<organism evidence="2 3">
    <name type="scientific">Chiloscyllium punctatum</name>
    <name type="common">Brownbanded bambooshark</name>
    <name type="synonym">Hemiscyllium punctatum</name>
    <dbReference type="NCBI Taxonomy" id="137246"/>
    <lineage>
        <taxon>Eukaryota</taxon>
        <taxon>Metazoa</taxon>
        <taxon>Chordata</taxon>
        <taxon>Craniata</taxon>
        <taxon>Vertebrata</taxon>
        <taxon>Chondrichthyes</taxon>
        <taxon>Elasmobranchii</taxon>
        <taxon>Galeomorphii</taxon>
        <taxon>Galeoidea</taxon>
        <taxon>Orectolobiformes</taxon>
        <taxon>Hemiscylliidae</taxon>
        <taxon>Chiloscyllium</taxon>
    </lineage>
</organism>
<name>A0A401RT92_CHIPU</name>
<protein>
    <submittedName>
        <fullName evidence="2">Uncharacterized protein</fullName>
    </submittedName>
</protein>
<evidence type="ECO:0000313" key="3">
    <source>
        <dbReference type="Proteomes" id="UP000287033"/>
    </source>
</evidence>
<dbReference type="Proteomes" id="UP000287033">
    <property type="component" value="Unassembled WGS sequence"/>
</dbReference>
<accession>A0A401RT92</accession>
<evidence type="ECO:0000313" key="2">
    <source>
        <dbReference type="EMBL" id="GCC21347.1"/>
    </source>
</evidence>
<dbReference type="AlphaFoldDB" id="A0A401RT92"/>
<sequence length="119" mass="13148">PAVAGNWAAADRAMQLGERERERIITLSYSLATEASQHSKALAAKALAEFRKQEEKSNSPQGTGLSEETASQSELQQNGLTFNLGHHKETINQHSGYYEESANTNSGQNNQWESTNQRQ</sequence>
<keyword evidence="3" id="KW-1185">Reference proteome</keyword>
<feature type="region of interest" description="Disordered" evidence="1">
    <location>
        <begin position="50"/>
        <end position="119"/>
    </location>
</feature>
<reference evidence="2 3" key="1">
    <citation type="journal article" date="2018" name="Nat. Ecol. Evol.">
        <title>Shark genomes provide insights into elasmobranch evolution and the origin of vertebrates.</title>
        <authorList>
            <person name="Hara Y"/>
            <person name="Yamaguchi K"/>
            <person name="Onimaru K"/>
            <person name="Kadota M"/>
            <person name="Koyanagi M"/>
            <person name="Keeley SD"/>
            <person name="Tatsumi K"/>
            <person name="Tanaka K"/>
            <person name="Motone F"/>
            <person name="Kageyama Y"/>
            <person name="Nozu R"/>
            <person name="Adachi N"/>
            <person name="Nishimura O"/>
            <person name="Nakagawa R"/>
            <person name="Tanegashima C"/>
            <person name="Kiyatake I"/>
            <person name="Matsumoto R"/>
            <person name="Murakumo K"/>
            <person name="Nishida K"/>
            <person name="Terakita A"/>
            <person name="Kuratani S"/>
            <person name="Sato K"/>
            <person name="Hyodo S Kuraku.S."/>
        </authorList>
    </citation>
    <scope>NUCLEOTIDE SEQUENCE [LARGE SCALE GENOMIC DNA]</scope>
</reference>
<feature type="compositionally biased region" description="Polar residues" evidence="1">
    <location>
        <begin position="101"/>
        <end position="119"/>
    </location>
</feature>
<feature type="compositionally biased region" description="Polar residues" evidence="1">
    <location>
        <begin position="58"/>
        <end position="81"/>
    </location>
</feature>
<gene>
    <name evidence="2" type="ORF">chiPu_0019816</name>
</gene>